<name>A0A1M6UGE2_SELRU</name>
<dbReference type="GO" id="GO:0016829">
    <property type="term" value="F:lyase activity"/>
    <property type="evidence" value="ECO:0007669"/>
    <property type="project" value="UniProtKB-KW"/>
</dbReference>
<evidence type="ECO:0000313" key="5">
    <source>
        <dbReference type="Proteomes" id="UP000184263"/>
    </source>
</evidence>
<sequence>MRLACMALTEQGLQLAQAIRQCLDQYVDIYVSEKLAPDEASRKKLQVHTFHKLSEAVESNFTAYEGLIFVMATGIVVRTLAPLLKDKLTDPAVVVFDEQGKHGISLLSGHVGGANELTRQLCQAIGAGPVITTATDVNELLAPDVLATRLGLRPWPKVRIKTLNAGLLAGKKIHWRIDRTLPHSVFYKRKLEQYGQAADLCVTSQLLAVIPEEREQLEVVIMSEVNLPELSNLPANILCLTPRKLIAGVGCRKGTPAALVMSALDMACRMIGRDRSFIDELASTIVKRHEAGIIYAGDSLVRPVKFYENDKMSHMIEAHQLEESAFVRKHIGIGNVCEAAAYCSAGERGGRLALRKTKFEKVTVALLWEK</sequence>
<dbReference type="Pfam" id="PF01890">
    <property type="entry name" value="CbiG_C"/>
    <property type="match status" value="1"/>
</dbReference>
<feature type="domain" description="Cobalamin biosynthesis central region" evidence="3">
    <location>
        <begin position="142"/>
        <end position="206"/>
    </location>
</feature>
<evidence type="ECO:0000259" key="2">
    <source>
        <dbReference type="Pfam" id="PF11760"/>
    </source>
</evidence>
<keyword evidence="4" id="KW-0456">Lyase</keyword>
<dbReference type="PANTHER" id="PTHR37477">
    <property type="entry name" value="COBALT-PRECORRIN-5A HYDROLASE"/>
    <property type="match status" value="1"/>
</dbReference>
<organism evidence="4 5">
    <name type="scientific">Selenomonas ruminantium</name>
    <dbReference type="NCBI Taxonomy" id="971"/>
    <lineage>
        <taxon>Bacteria</taxon>
        <taxon>Bacillati</taxon>
        <taxon>Bacillota</taxon>
        <taxon>Negativicutes</taxon>
        <taxon>Selenomonadales</taxon>
        <taxon>Selenomonadaceae</taxon>
        <taxon>Selenomonas</taxon>
    </lineage>
</organism>
<dbReference type="SUPFAM" id="SSF159672">
    <property type="entry name" value="CbiG N-terminal domain-like"/>
    <property type="match status" value="1"/>
</dbReference>
<dbReference type="Pfam" id="PF11760">
    <property type="entry name" value="CbiG_N"/>
    <property type="match status" value="1"/>
</dbReference>
<dbReference type="InterPro" id="IPR021745">
    <property type="entry name" value="CbiG_mid"/>
</dbReference>
<dbReference type="AlphaFoldDB" id="A0A1M6UGE2"/>
<dbReference type="OrthoDB" id="9781023at2"/>
<evidence type="ECO:0000259" key="3">
    <source>
        <dbReference type="Pfam" id="PF11761"/>
    </source>
</evidence>
<dbReference type="InterPro" id="IPR002750">
    <property type="entry name" value="CobE/GbiG_C"/>
</dbReference>
<dbReference type="Pfam" id="PF11761">
    <property type="entry name" value="CbiG_mid"/>
    <property type="match status" value="1"/>
</dbReference>
<evidence type="ECO:0000313" key="4">
    <source>
        <dbReference type="EMBL" id="SHK68213.1"/>
    </source>
</evidence>
<dbReference type="InterPro" id="IPR052553">
    <property type="entry name" value="CbiG_hydrolase"/>
</dbReference>
<dbReference type="PANTHER" id="PTHR37477:SF1">
    <property type="entry name" value="COBALT-PRECORRIN-5A HYDROLASE"/>
    <property type="match status" value="1"/>
</dbReference>
<dbReference type="EMBL" id="FRBC01000012">
    <property type="protein sequence ID" value="SHK68213.1"/>
    <property type="molecule type" value="Genomic_DNA"/>
</dbReference>
<evidence type="ECO:0000259" key="1">
    <source>
        <dbReference type="Pfam" id="PF01890"/>
    </source>
</evidence>
<dbReference type="InterPro" id="IPR036518">
    <property type="entry name" value="CobE/GbiG_C_sf"/>
</dbReference>
<feature type="domain" description="CobE/GbiG C-terminal" evidence="1">
    <location>
        <begin position="245"/>
        <end position="366"/>
    </location>
</feature>
<dbReference type="GO" id="GO:0009236">
    <property type="term" value="P:cobalamin biosynthetic process"/>
    <property type="evidence" value="ECO:0007669"/>
    <property type="project" value="InterPro"/>
</dbReference>
<gene>
    <name evidence="4" type="ORF">SAMN05216582_11252</name>
</gene>
<dbReference type="Gene3D" id="3.30.420.180">
    <property type="entry name" value="CobE/GbiG C-terminal domain"/>
    <property type="match status" value="1"/>
</dbReference>
<protein>
    <submittedName>
        <fullName evidence="4">Cobalt-precorrin 5A acetaldehyde-lyase</fullName>
    </submittedName>
</protein>
<dbReference type="InterPro" id="IPR021744">
    <property type="entry name" value="CbiG_N"/>
</dbReference>
<feature type="domain" description="Cobalamin synthesis G N-terminal" evidence="2">
    <location>
        <begin position="56"/>
        <end position="136"/>
    </location>
</feature>
<accession>A0A1M6UGE2</accession>
<dbReference type="SUPFAM" id="SSF159664">
    <property type="entry name" value="CobE/GbiG C-terminal domain-like"/>
    <property type="match status" value="1"/>
</dbReference>
<dbReference type="InterPro" id="IPR038029">
    <property type="entry name" value="GbiG_N_sf"/>
</dbReference>
<dbReference type="Proteomes" id="UP000184263">
    <property type="component" value="Unassembled WGS sequence"/>
</dbReference>
<dbReference type="Gene3D" id="3.40.50.11220">
    <property type="match status" value="1"/>
</dbReference>
<proteinExistence type="predicted"/>
<reference evidence="4 5" key="1">
    <citation type="submission" date="2016-11" db="EMBL/GenBank/DDBJ databases">
        <authorList>
            <person name="Jaros S."/>
            <person name="Januszkiewicz K."/>
            <person name="Wedrychowicz H."/>
        </authorList>
    </citation>
    <scope>NUCLEOTIDE SEQUENCE [LARGE SCALE GENOMIC DNA]</scope>
    <source>
        <strain evidence="4 5">HD4</strain>
    </source>
</reference>